<dbReference type="RefSeq" id="WP_151065480.1">
    <property type="nucleotide sequence ID" value="NZ_CABVPL010000029.1"/>
</dbReference>
<dbReference type="GeneID" id="99791111"/>
<name>A0A6H9TBN4_9BURK</name>
<evidence type="ECO:0000313" key="3">
    <source>
        <dbReference type="EMBL" id="VWB81277.1"/>
    </source>
</evidence>
<dbReference type="OrthoDB" id="8989977at2"/>
<keyword evidence="1" id="KW-0812">Transmembrane</keyword>
<dbReference type="EMBL" id="VZOJ01000046">
    <property type="protein sequence ID" value="KAB0640064.1"/>
    <property type="molecule type" value="Genomic_DNA"/>
</dbReference>
<keyword evidence="1" id="KW-0472">Membrane</keyword>
<feature type="transmembrane region" description="Helical" evidence="1">
    <location>
        <begin position="264"/>
        <end position="286"/>
    </location>
</feature>
<accession>A0A6H9TBN4</accession>
<dbReference type="Proteomes" id="UP000494222">
    <property type="component" value="Unassembled WGS sequence"/>
</dbReference>
<evidence type="ECO:0000256" key="1">
    <source>
        <dbReference type="SAM" id="Phobius"/>
    </source>
</evidence>
<dbReference type="Proteomes" id="UP000430232">
    <property type="component" value="Unassembled WGS sequence"/>
</dbReference>
<feature type="transmembrane region" description="Helical" evidence="1">
    <location>
        <begin position="355"/>
        <end position="376"/>
    </location>
</feature>
<feature type="transmembrane region" description="Helical" evidence="1">
    <location>
        <begin position="152"/>
        <end position="171"/>
    </location>
</feature>
<evidence type="ECO:0008006" key="6">
    <source>
        <dbReference type="Google" id="ProtNLM"/>
    </source>
</evidence>
<feature type="transmembrane region" description="Helical" evidence="1">
    <location>
        <begin position="21"/>
        <end position="43"/>
    </location>
</feature>
<feature type="transmembrane region" description="Helical" evidence="1">
    <location>
        <begin position="90"/>
        <end position="110"/>
    </location>
</feature>
<evidence type="ECO:0000313" key="5">
    <source>
        <dbReference type="Proteomes" id="UP000494222"/>
    </source>
</evidence>
<sequence>MDDSLRFSYGPRSPRFVTDPATRIAATLVWATLGIGLVLSPLGDFLSVYMTNSAASHGNDARISLLVRGVMVAGLLAFTLSGFRARMSGVRITIAAVLAVCVTLGAYVLGTLTDREVIEQSVFVLKVFSFFVYPAAMALLSDRRLAQIESVVFVVLSIYGASIVMGAAMSIEMFRSYQAETHIRSGYKGIVYAQNEAAALIVVALGFAYLHALTRGWRARSAALATCMLVAAMLSGTKGAVVGALGMTCAYCYARFDVIKATRYVGMAAAVLVSSAILAYLFIPAVNDAVELSLRYFSHQGGRIGNDKMLTLLLSGRNLKFANVWDDLQQRNFVALLTGGYPVVRYMVEIDIPDLILMLGLPLFAVYFAALSRAFLCRGPRTMSRRFGRLFFVVLFAMASTAGHVLGSAVISPFLALIAVMIRRDMQRAVRERAC</sequence>
<gene>
    <name evidence="3" type="ORF">BLA24064_03832</name>
    <name evidence="2" type="ORF">F7R21_17660</name>
</gene>
<evidence type="ECO:0000313" key="2">
    <source>
        <dbReference type="EMBL" id="KAB0640064.1"/>
    </source>
</evidence>
<feature type="transmembrane region" description="Helical" evidence="1">
    <location>
        <begin position="388"/>
        <end position="421"/>
    </location>
</feature>
<keyword evidence="4" id="KW-1185">Reference proteome</keyword>
<dbReference type="EMBL" id="CABVPL010000029">
    <property type="protein sequence ID" value="VWB81277.1"/>
    <property type="molecule type" value="Genomic_DNA"/>
</dbReference>
<reference evidence="3 5" key="2">
    <citation type="submission" date="2019-09" db="EMBL/GenBank/DDBJ databases">
        <authorList>
            <person name="Depoorter E."/>
        </authorList>
    </citation>
    <scope>NUCLEOTIDE SEQUENCE [LARGE SCALE GENOMIC DNA]</scope>
    <source>
        <strain evidence="3">LMG 24064</strain>
    </source>
</reference>
<feature type="transmembrane region" description="Helical" evidence="1">
    <location>
        <begin position="63"/>
        <end position="83"/>
    </location>
</feature>
<evidence type="ECO:0000313" key="4">
    <source>
        <dbReference type="Proteomes" id="UP000430232"/>
    </source>
</evidence>
<reference evidence="2 4" key="1">
    <citation type="submission" date="2019-09" db="EMBL/GenBank/DDBJ databases">
        <title>Draft genome sequences of 48 bacterial type strains from the CCUG.</title>
        <authorList>
            <person name="Tunovic T."/>
            <person name="Pineiro-Iglesias B."/>
            <person name="Unosson C."/>
            <person name="Inganas E."/>
            <person name="Ohlen M."/>
            <person name="Cardew S."/>
            <person name="Jensie-Markopoulos S."/>
            <person name="Salva-Serra F."/>
            <person name="Jaen-Luchoro D."/>
            <person name="Karlsson R."/>
            <person name="Svensson-Stadler L."/>
            <person name="Chun J."/>
            <person name="Moore E."/>
        </authorList>
    </citation>
    <scope>NUCLEOTIDE SEQUENCE [LARGE SCALE GENOMIC DNA]</scope>
    <source>
        <strain evidence="2 4">CCUG 54555</strain>
    </source>
</reference>
<feature type="transmembrane region" description="Helical" evidence="1">
    <location>
        <begin position="191"/>
        <end position="210"/>
    </location>
</feature>
<organism evidence="2 4">
    <name type="scientific">Burkholderia latens</name>
    <dbReference type="NCBI Taxonomy" id="488446"/>
    <lineage>
        <taxon>Bacteria</taxon>
        <taxon>Pseudomonadati</taxon>
        <taxon>Pseudomonadota</taxon>
        <taxon>Betaproteobacteria</taxon>
        <taxon>Burkholderiales</taxon>
        <taxon>Burkholderiaceae</taxon>
        <taxon>Burkholderia</taxon>
        <taxon>Burkholderia cepacia complex</taxon>
    </lineage>
</organism>
<feature type="transmembrane region" description="Helical" evidence="1">
    <location>
        <begin position="222"/>
        <end position="244"/>
    </location>
</feature>
<keyword evidence="1" id="KW-1133">Transmembrane helix</keyword>
<dbReference type="AlphaFoldDB" id="A0A6H9TBN4"/>
<feature type="transmembrane region" description="Helical" evidence="1">
    <location>
        <begin position="122"/>
        <end position="140"/>
    </location>
</feature>
<proteinExistence type="predicted"/>
<protein>
    <recommendedName>
        <fullName evidence="6">O-antigen ligase family protein</fullName>
    </recommendedName>
</protein>